<evidence type="ECO:0000313" key="1">
    <source>
        <dbReference type="EMBL" id="KAL2513654.1"/>
    </source>
</evidence>
<keyword evidence="2" id="KW-1185">Reference proteome</keyword>
<comment type="caution">
    <text evidence="1">The sequence shown here is derived from an EMBL/GenBank/DDBJ whole genome shotgun (WGS) entry which is preliminary data.</text>
</comment>
<reference evidence="2" key="1">
    <citation type="submission" date="2024-07" db="EMBL/GenBank/DDBJ databases">
        <title>Two chromosome-level genome assemblies of Korean endemic species Abeliophyllum distichum and Forsythia ovata (Oleaceae).</title>
        <authorList>
            <person name="Jang H."/>
        </authorList>
    </citation>
    <scope>NUCLEOTIDE SEQUENCE [LARGE SCALE GENOMIC DNA]</scope>
</reference>
<evidence type="ECO:0000313" key="2">
    <source>
        <dbReference type="Proteomes" id="UP001604277"/>
    </source>
</evidence>
<gene>
    <name evidence="1" type="ORF">Fot_27625</name>
</gene>
<dbReference type="Proteomes" id="UP001604277">
    <property type="component" value="Unassembled WGS sequence"/>
</dbReference>
<proteinExistence type="predicted"/>
<accession>A0ABD1TLV0</accession>
<protein>
    <submittedName>
        <fullName evidence="1">Uncharacterized protein</fullName>
    </submittedName>
</protein>
<dbReference type="AlphaFoldDB" id="A0ABD1TLV0"/>
<dbReference type="EMBL" id="JBFOLJ010000008">
    <property type="protein sequence ID" value="KAL2513654.1"/>
    <property type="molecule type" value="Genomic_DNA"/>
</dbReference>
<organism evidence="1 2">
    <name type="scientific">Forsythia ovata</name>
    <dbReference type="NCBI Taxonomy" id="205694"/>
    <lineage>
        <taxon>Eukaryota</taxon>
        <taxon>Viridiplantae</taxon>
        <taxon>Streptophyta</taxon>
        <taxon>Embryophyta</taxon>
        <taxon>Tracheophyta</taxon>
        <taxon>Spermatophyta</taxon>
        <taxon>Magnoliopsida</taxon>
        <taxon>eudicotyledons</taxon>
        <taxon>Gunneridae</taxon>
        <taxon>Pentapetalae</taxon>
        <taxon>asterids</taxon>
        <taxon>lamiids</taxon>
        <taxon>Lamiales</taxon>
        <taxon>Oleaceae</taxon>
        <taxon>Forsythieae</taxon>
        <taxon>Forsythia</taxon>
    </lineage>
</organism>
<name>A0ABD1TLV0_9LAMI</name>
<sequence length="112" mass="12491">MNSTSTNGECYRQLYDDIRETTVVEVVARGVSKGDVTSRVLCVTASGDSLKEEKFPDNSDNGSDDEPILSLKLRNNFKNPLALSESAPLRVTERDGRWQELLEAAIWLETLN</sequence>